<feature type="region of interest" description="Disordered" evidence="8">
    <location>
        <begin position="286"/>
        <end position="311"/>
    </location>
</feature>
<dbReference type="AlphaFoldDB" id="A0A952FV65"/>
<dbReference type="EC" id="2.7.13.3" evidence="2"/>
<feature type="domain" description="PAC" evidence="11">
    <location>
        <begin position="161"/>
        <end position="221"/>
    </location>
</feature>
<gene>
    <name evidence="12" type="ORF">JF625_28055</name>
</gene>
<dbReference type="GO" id="GO:0009927">
    <property type="term" value="F:histidine phosphotransfer kinase activity"/>
    <property type="evidence" value="ECO:0007669"/>
    <property type="project" value="TreeGrafter"/>
</dbReference>
<evidence type="ECO:0000256" key="7">
    <source>
        <dbReference type="SAM" id="Coils"/>
    </source>
</evidence>
<dbReference type="InterPro" id="IPR013656">
    <property type="entry name" value="PAS_4"/>
</dbReference>
<evidence type="ECO:0000259" key="9">
    <source>
        <dbReference type="PROSITE" id="PS50109"/>
    </source>
</evidence>
<dbReference type="InterPro" id="IPR036097">
    <property type="entry name" value="HisK_dim/P_sf"/>
</dbReference>
<keyword evidence="3 6" id="KW-0597">Phosphoprotein</keyword>
<dbReference type="SMART" id="SM00387">
    <property type="entry name" value="HATPase_c"/>
    <property type="match status" value="1"/>
</dbReference>
<dbReference type="Pfam" id="PF12860">
    <property type="entry name" value="PAS_7"/>
    <property type="match status" value="2"/>
</dbReference>
<dbReference type="Gene3D" id="3.40.50.2300">
    <property type="match status" value="1"/>
</dbReference>
<evidence type="ECO:0000256" key="6">
    <source>
        <dbReference type="PROSITE-ProRule" id="PRU00169"/>
    </source>
</evidence>
<dbReference type="InterPro" id="IPR000014">
    <property type="entry name" value="PAS"/>
</dbReference>
<feature type="domain" description="PAC" evidence="11">
    <location>
        <begin position="425"/>
        <end position="477"/>
    </location>
</feature>
<feature type="modified residue" description="4-aspartylphosphate" evidence="6">
    <location>
        <position position="827"/>
    </location>
</feature>
<dbReference type="InterPro" id="IPR004358">
    <property type="entry name" value="Sig_transdc_His_kin-like_C"/>
</dbReference>
<dbReference type="SUPFAM" id="SSF47384">
    <property type="entry name" value="Homodimeric domain of signal transducing histidine kinase"/>
    <property type="match status" value="1"/>
</dbReference>
<dbReference type="Proteomes" id="UP000700706">
    <property type="component" value="Unassembled WGS sequence"/>
</dbReference>
<dbReference type="PANTHER" id="PTHR43047">
    <property type="entry name" value="TWO-COMPONENT HISTIDINE PROTEIN KINASE"/>
    <property type="match status" value="1"/>
</dbReference>
<organism evidence="12 13">
    <name type="scientific">Inquilinus limosus</name>
    <dbReference type="NCBI Taxonomy" id="171674"/>
    <lineage>
        <taxon>Bacteria</taxon>
        <taxon>Pseudomonadati</taxon>
        <taxon>Pseudomonadota</taxon>
        <taxon>Alphaproteobacteria</taxon>
        <taxon>Rhodospirillales</taxon>
        <taxon>Rhodospirillaceae</taxon>
        <taxon>Inquilinus</taxon>
    </lineage>
</organism>
<keyword evidence="4" id="KW-0808">Transferase</keyword>
<keyword evidence="5" id="KW-0418">Kinase</keyword>
<dbReference type="InterPro" id="IPR011006">
    <property type="entry name" value="CheY-like_superfamily"/>
</dbReference>
<dbReference type="Gene3D" id="3.30.450.20">
    <property type="entry name" value="PAS domain"/>
    <property type="match status" value="3"/>
</dbReference>
<dbReference type="SUPFAM" id="SSF55785">
    <property type="entry name" value="PYP-like sensor domain (PAS domain)"/>
    <property type="match status" value="3"/>
</dbReference>
<dbReference type="PROSITE" id="PS50110">
    <property type="entry name" value="RESPONSE_REGULATORY"/>
    <property type="match status" value="1"/>
</dbReference>
<dbReference type="EMBL" id="JAEKLZ010000476">
    <property type="protein sequence ID" value="MBW8728989.1"/>
    <property type="molecule type" value="Genomic_DNA"/>
</dbReference>
<dbReference type="CDD" id="cd00082">
    <property type="entry name" value="HisKA"/>
    <property type="match status" value="1"/>
</dbReference>
<proteinExistence type="predicted"/>
<evidence type="ECO:0000256" key="4">
    <source>
        <dbReference type="ARBA" id="ARBA00022679"/>
    </source>
</evidence>
<keyword evidence="7" id="KW-0175">Coiled coil</keyword>
<dbReference type="InterPro" id="IPR003661">
    <property type="entry name" value="HisK_dim/P_dom"/>
</dbReference>
<evidence type="ECO:0000259" key="10">
    <source>
        <dbReference type="PROSITE" id="PS50110"/>
    </source>
</evidence>
<protein>
    <recommendedName>
        <fullName evidence="2">histidine kinase</fullName>
        <ecNumber evidence="2">2.7.13.3</ecNumber>
    </recommendedName>
</protein>
<evidence type="ECO:0000256" key="8">
    <source>
        <dbReference type="SAM" id="MobiDB-lite"/>
    </source>
</evidence>
<dbReference type="SUPFAM" id="SSF55874">
    <property type="entry name" value="ATPase domain of HSP90 chaperone/DNA topoisomerase II/histidine kinase"/>
    <property type="match status" value="1"/>
</dbReference>
<dbReference type="InterPro" id="IPR001789">
    <property type="entry name" value="Sig_transdc_resp-reg_receiver"/>
</dbReference>
<dbReference type="PANTHER" id="PTHR43047:SF9">
    <property type="entry name" value="HISTIDINE KINASE"/>
    <property type="match status" value="1"/>
</dbReference>
<evidence type="ECO:0000256" key="1">
    <source>
        <dbReference type="ARBA" id="ARBA00000085"/>
    </source>
</evidence>
<feature type="coiled-coil region" evidence="7">
    <location>
        <begin position="465"/>
        <end position="499"/>
    </location>
</feature>
<dbReference type="InterPro" id="IPR036890">
    <property type="entry name" value="HATPase_C_sf"/>
</dbReference>
<dbReference type="Gene3D" id="3.30.565.10">
    <property type="entry name" value="Histidine kinase-like ATPase, C-terminal domain"/>
    <property type="match status" value="1"/>
</dbReference>
<dbReference type="CDD" id="cd00075">
    <property type="entry name" value="HATPase"/>
    <property type="match status" value="1"/>
</dbReference>
<dbReference type="Pfam" id="PF08448">
    <property type="entry name" value="PAS_4"/>
    <property type="match status" value="1"/>
</dbReference>
<evidence type="ECO:0000256" key="5">
    <source>
        <dbReference type="ARBA" id="ARBA00022777"/>
    </source>
</evidence>
<name>A0A952FV65_9PROT</name>
<dbReference type="InterPro" id="IPR005467">
    <property type="entry name" value="His_kinase_dom"/>
</dbReference>
<dbReference type="Pfam" id="PF02518">
    <property type="entry name" value="HATPase_c"/>
    <property type="match status" value="1"/>
</dbReference>
<dbReference type="InterPro" id="IPR035965">
    <property type="entry name" value="PAS-like_dom_sf"/>
</dbReference>
<comment type="catalytic activity">
    <reaction evidence="1">
        <text>ATP + protein L-histidine = ADP + protein N-phospho-L-histidine.</text>
        <dbReference type="EC" id="2.7.13.3"/>
    </reaction>
</comment>
<feature type="domain" description="Histidine kinase" evidence="9">
    <location>
        <begin position="534"/>
        <end position="752"/>
    </location>
</feature>
<dbReference type="NCBIfam" id="NF041832">
    <property type="entry name" value="near_NosP_CTERM"/>
    <property type="match status" value="1"/>
</dbReference>
<dbReference type="PRINTS" id="PR00344">
    <property type="entry name" value="BCTRLSENSOR"/>
</dbReference>
<reference evidence="12" key="1">
    <citation type="submission" date="2020-06" db="EMBL/GenBank/DDBJ databases">
        <title>Stable isotope informed genome-resolved metagenomics uncovers potential trophic interactions in rhizosphere soil.</title>
        <authorList>
            <person name="Starr E.P."/>
            <person name="Shi S."/>
            <person name="Blazewicz S.J."/>
            <person name="Koch B.J."/>
            <person name="Probst A.J."/>
            <person name="Hungate B.A."/>
            <person name="Pett-Ridge J."/>
            <person name="Firestone M.K."/>
            <person name="Banfield J.F."/>
        </authorList>
    </citation>
    <scope>NUCLEOTIDE SEQUENCE</scope>
    <source>
        <strain evidence="12">YM_69_17</strain>
    </source>
</reference>
<dbReference type="Gene3D" id="1.10.287.130">
    <property type="match status" value="1"/>
</dbReference>
<sequence>MGREVAQQERTDSETELRRQVAKLSEINRALMQRVEHSLDMQGNAYQLFQTAILLDQKVRDRTRELEHALKAVEQSNLELSEAIVTSRTAQNRLQDAIDSISEGFAIFDPDDRLVLFNRRFLDFWPRLTDSIRPGLSLGALVRLGLDAGIIQSDGLTPEAWMAERRLQRATTRDGGAQRWVYALADGRWVQVNDRRSTEGGIASIYTDITDVKDAERQEREKALAERSAHLQATLESMSIGVAVFDRDQHLVTANRRYGELLELPAELRRAGASYRRFQEFNDARGAPALGTASPIGPGSARGAPRGSGPPAEVALNGRWFEVKGDPMPDGGFVTSYVEITERKMAEEALLDSEQRIRLFANAVPTMISYVDRDQRYRFVNRAYRAAYAPNGTPILGQTLRAVLGEAEYSPRQPFIERALAGATVTFDLPLPGAGDETRFGFATYVPHRNHRDEVVGFFTLIQDITERRRAERILEAANEELERRVHERTATLSRLNEALSAEVEKRRRIARELRVAKTEAERANVSKTKFLADASHDLLQPLNAARLFVATLEDTTLPAEGEALLGKIDHALENVEELLNILLDISKLDAGRVGANLQSVPLPPLMEALHDEVAALAQRKGVAFTLLPCSLTVCSDPQLLRRLLQNFLTNAVRYTHAGRIVFGARRRGDKVELQVADTGIGIPPERLDEIFEEFRRLDGPEDGPKPEAGQKGYGLGLSIVRRISRLLDTEVKVRSTVGRGSVFSVLVPLTDPAALCAAPQPLAAAVVPGAVDRVRVLVVDNDPAILDGMTRLLRSWGCRVAAAGDKAGMEARIGAEGFRPDIVLADYHLDGGQRGTELIIGLRHTLDEEIPAAVITADRSPEVQSLVQALSGVSLLTKPIKPARLRALIASARR</sequence>
<evidence type="ECO:0000313" key="13">
    <source>
        <dbReference type="Proteomes" id="UP000700706"/>
    </source>
</evidence>
<accession>A0A952FV65</accession>
<dbReference type="SMART" id="SM00448">
    <property type="entry name" value="REC"/>
    <property type="match status" value="1"/>
</dbReference>
<dbReference type="PROSITE" id="PS50109">
    <property type="entry name" value="HIS_KIN"/>
    <property type="match status" value="1"/>
</dbReference>
<evidence type="ECO:0000256" key="3">
    <source>
        <dbReference type="ARBA" id="ARBA00022553"/>
    </source>
</evidence>
<dbReference type="PROSITE" id="PS50113">
    <property type="entry name" value="PAC"/>
    <property type="match status" value="2"/>
</dbReference>
<dbReference type="CDD" id="cd00156">
    <property type="entry name" value="REC"/>
    <property type="match status" value="1"/>
</dbReference>
<dbReference type="SMART" id="SM00091">
    <property type="entry name" value="PAS"/>
    <property type="match status" value="3"/>
</dbReference>
<feature type="domain" description="Response regulatory" evidence="10">
    <location>
        <begin position="776"/>
        <end position="894"/>
    </location>
</feature>
<dbReference type="GO" id="GO:0000155">
    <property type="term" value="F:phosphorelay sensor kinase activity"/>
    <property type="evidence" value="ECO:0007669"/>
    <property type="project" value="InterPro"/>
</dbReference>
<dbReference type="GO" id="GO:0005886">
    <property type="term" value="C:plasma membrane"/>
    <property type="evidence" value="ECO:0007669"/>
    <property type="project" value="TreeGrafter"/>
</dbReference>
<evidence type="ECO:0000259" key="11">
    <source>
        <dbReference type="PROSITE" id="PS50113"/>
    </source>
</evidence>
<comment type="caution">
    <text evidence="12">The sequence shown here is derived from an EMBL/GenBank/DDBJ whole genome shotgun (WGS) entry which is preliminary data.</text>
</comment>
<dbReference type="InterPro" id="IPR000700">
    <property type="entry name" value="PAS-assoc_C"/>
</dbReference>
<dbReference type="FunFam" id="3.30.565.10:FF:000049">
    <property type="entry name" value="Two-component sensor histidine kinase"/>
    <property type="match status" value="1"/>
</dbReference>
<dbReference type="SMART" id="SM00388">
    <property type="entry name" value="HisKA"/>
    <property type="match status" value="1"/>
</dbReference>
<dbReference type="Pfam" id="PF00512">
    <property type="entry name" value="HisKA"/>
    <property type="match status" value="1"/>
</dbReference>
<dbReference type="InterPro" id="IPR003594">
    <property type="entry name" value="HATPase_dom"/>
</dbReference>
<dbReference type="SUPFAM" id="SSF52172">
    <property type="entry name" value="CheY-like"/>
    <property type="match status" value="1"/>
</dbReference>
<evidence type="ECO:0000313" key="12">
    <source>
        <dbReference type="EMBL" id="MBW8728989.1"/>
    </source>
</evidence>
<dbReference type="Pfam" id="PF00072">
    <property type="entry name" value="Response_reg"/>
    <property type="match status" value="1"/>
</dbReference>
<evidence type="ECO:0000256" key="2">
    <source>
        <dbReference type="ARBA" id="ARBA00012438"/>
    </source>
</evidence>